<evidence type="ECO:0000256" key="5">
    <source>
        <dbReference type="ARBA" id="ARBA00022642"/>
    </source>
</evidence>
<evidence type="ECO:0000256" key="3">
    <source>
        <dbReference type="ARBA" id="ARBA00009400"/>
    </source>
</evidence>
<dbReference type="SUPFAM" id="SSF54675">
    <property type="entry name" value="Nicotinate/Quinolinate PRTase N-terminal domain-like"/>
    <property type="match status" value="1"/>
</dbReference>
<feature type="domain" description="Quinolinate phosphoribosyl transferase N-terminal" evidence="12">
    <location>
        <begin position="22"/>
        <end position="107"/>
    </location>
</feature>
<gene>
    <name evidence="13" type="primary">nadC</name>
    <name evidence="13" type="ORF">QYG89_02205</name>
</gene>
<dbReference type="InterPro" id="IPR022412">
    <property type="entry name" value="Quinolinate_PRibosylTrfase_N"/>
</dbReference>
<dbReference type="Pfam" id="PF01729">
    <property type="entry name" value="QRPTase_C"/>
    <property type="match status" value="1"/>
</dbReference>
<dbReference type="Gene3D" id="3.20.20.70">
    <property type="entry name" value="Aldolase class I"/>
    <property type="match status" value="1"/>
</dbReference>
<proteinExistence type="inferred from homology"/>
<evidence type="ECO:0000256" key="9">
    <source>
        <dbReference type="ARBA" id="ARBA00047445"/>
    </source>
</evidence>
<comment type="similarity">
    <text evidence="3 10">Belongs to the NadC/ModD family.</text>
</comment>
<evidence type="ECO:0000313" key="14">
    <source>
        <dbReference type="Proteomes" id="UP001619911"/>
    </source>
</evidence>
<keyword evidence="7 10" id="KW-0808">Transferase</keyword>
<evidence type="ECO:0000256" key="6">
    <source>
        <dbReference type="ARBA" id="ARBA00022676"/>
    </source>
</evidence>
<accession>A0ABW8I5M3</accession>
<evidence type="ECO:0000256" key="10">
    <source>
        <dbReference type="PIRNR" id="PIRNR006250"/>
    </source>
</evidence>
<dbReference type="Gene3D" id="3.90.1170.20">
    <property type="entry name" value="Quinolinate phosphoribosyl transferase, N-terminal domain"/>
    <property type="match status" value="1"/>
</dbReference>
<dbReference type="Proteomes" id="UP001619911">
    <property type="component" value="Unassembled WGS sequence"/>
</dbReference>
<dbReference type="NCBIfam" id="TIGR00078">
    <property type="entry name" value="nadC"/>
    <property type="match status" value="1"/>
</dbReference>
<comment type="function">
    <text evidence="1">Involved in the catabolism of quinolinic acid (QA).</text>
</comment>
<name>A0ABW8I5M3_9BACI</name>
<dbReference type="InterPro" id="IPR037128">
    <property type="entry name" value="Quinolinate_PRibosylTase_N_sf"/>
</dbReference>
<comment type="catalytic activity">
    <reaction evidence="9">
        <text>nicotinate beta-D-ribonucleotide + CO2 + diphosphate = quinolinate + 5-phospho-alpha-D-ribose 1-diphosphate + 2 H(+)</text>
        <dbReference type="Rhea" id="RHEA:12733"/>
        <dbReference type="ChEBI" id="CHEBI:15378"/>
        <dbReference type="ChEBI" id="CHEBI:16526"/>
        <dbReference type="ChEBI" id="CHEBI:29959"/>
        <dbReference type="ChEBI" id="CHEBI:33019"/>
        <dbReference type="ChEBI" id="CHEBI:57502"/>
        <dbReference type="ChEBI" id="CHEBI:58017"/>
        <dbReference type="EC" id="2.4.2.19"/>
    </reaction>
</comment>
<dbReference type="PANTHER" id="PTHR32179">
    <property type="entry name" value="NICOTINATE-NUCLEOTIDE PYROPHOSPHORYLASE [CARBOXYLATING]"/>
    <property type="match status" value="1"/>
</dbReference>
<evidence type="ECO:0000313" key="13">
    <source>
        <dbReference type="EMBL" id="MFK2824510.1"/>
    </source>
</evidence>
<evidence type="ECO:0000259" key="12">
    <source>
        <dbReference type="Pfam" id="PF02749"/>
    </source>
</evidence>
<dbReference type="EMBL" id="JAUIYO010000001">
    <property type="protein sequence ID" value="MFK2824510.1"/>
    <property type="molecule type" value="Genomic_DNA"/>
</dbReference>
<dbReference type="InterPro" id="IPR027277">
    <property type="entry name" value="NadC/ModD"/>
</dbReference>
<dbReference type="CDD" id="cd01572">
    <property type="entry name" value="QPRTase"/>
    <property type="match status" value="1"/>
</dbReference>
<keyword evidence="6 10" id="KW-0328">Glycosyltransferase</keyword>
<feature type="domain" description="Quinolinate phosphoribosyl transferase C-terminal" evidence="11">
    <location>
        <begin position="109"/>
        <end position="272"/>
    </location>
</feature>
<dbReference type="Pfam" id="PF02749">
    <property type="entry name" value="QRPTase_N"/>
    <property type="match status" value="1"/>
</dbReference>
<dbReference type="InterPro" id="IPR004393">
    <property type="entry name" value="NadC"/>
</dbReference>
<protein>
    <recommendedName>
        <fullName evidence="4">nicotinate-nucleotide diphosphorylase (carboxylating)</fullName>
        <ecNumber evidence="4">2.4.2.19</ecNumber>
    </recommendedName>
    <alternativeName>
        <fullName evidence="8">Quinolinate phosphoribosyltransferase [decarboxylating]</fullName>
    </alternativeName>
</protein>
<sequence>MNEIKLESMLKQFFIEDIGDGDLSGEALFTRDERGAFTLLAKESGVFCGKQILERGFALIDPSSIVRINKEDGEVVSPGTIIAEVEGTMQGLLQGERVILNLIQRMSGIATATAEAVKQTAGTKAKICDTRKTTPGLRMLEKYAVKTGGGYNHRRGLYDAIMLKDNHIAFAGGIKQAVEKARDAIGHTVKIEVEIETKDQLIEAVEAGADIIMFDNRTPEEIKQWLPLVPEHIATEASGGISFSGIRPFAESGVEWISLGALTHSIRALDISAKVIAKSLKEEVSHVYHGNH</sequence>
<evidence type="ECO:0000256" key="7">
    <source>
        <dbReference type="ARBA" id="ARBA00022679"/>
    </source>
</evidence>
<evidence type="ECO:0000256" key="8">
    <source>
        <dbReference type="ARBA" id="ARBA00033102"/>
    </source>
</evidence>
<comment type="pathway">
    <text evidence="2">Cofactor biosynthesis; NAD(+) biosynthesis; nicotinate D-ribonucleotide from quinolinate: step 1/1.</text>
</comment>
<reference evidence="13 14" key="1">
    <citation type="submission" date="2023-07" db="EMBL/GenBank/DDBJ databases">
        <title>Bacillus lucianemedeirus sp. nov, a new species isolated from an immunobiological production facility.</title>
        <authorList>
            <person name="Costa L.V."/>
            <person name="Miranda R.V.S.L."/>
            <person name="Brandao M.L.L."/>
            <person name="Reis C.M.F."/>
            <person name="Frazao A.M."/>
            <person name="Cruz F.V."/>
            <person name="Baio P.V.P."/>
            <person name="Veras J.F.C."/>
            <person name="Ramos J.N."/>
            <person name="Vieira V."/>
        </authorList>
    </citation>
    <scope>NUCLEOTIDE SEQUENCE [LARGE SCALE GENOMIC DNA]</scope>
    <source>
        <strain evidence="13 14">B190/17</strain>
    </source>
</reference>
<evidence type="ECO:0000256" key="2">
    <source>
        <dbReference type="ARBA" id="ARBA00004893"/>
    </source>
</evidence>
<dbReference type="EC" id="2.4.2.19" evidence="4"/>
<comment type="caution">
    <text evidence="13">The sequence shown here is derived from an EMBL/GenBank/DDBJ whole genome shotgun (WGS) entry which is preliminary data.</text>
</comment>
<dbReference type="RefSeq" id="WP_404314097.1">
    <property type="nucleotide sequence ID" value="NZ_JAUIYO010000001.1"/>
</dbReference>
<dbReference type="PANTHER" id="PTHR32179:SF3">
    <property type="entry name" value="NICOTINATE-NUCLEOTIDE PYROPHOSPHORYLASE [CARBOXYLATING]"/>
    <property type="match status" value="1"/>
</dbReference>
<organism evidence="13 14">
    <name type="scientific">Bacillus lumedeiriae</name>
    <dbReference type="NCBI Taxonomy" id="3058829"/>
    <lineage>
        <taxon>Bacteria</taxon>
        <taxon>Bacillati</taxon>
        <taxon>Bacillota</taxon>
        <taxon>Bacilli</taxon>
        <taxon>Bacillales</taxon>
        <taxon>Bacillaceae</taxon>
        <taxon>Bacillus</taxon>
    </lineage>
</organism>
<keyword evidence="5" id="KW-0662">Pyridine nucleotide biosynthesis</keyword>
<dbReference type="InterPro" id="IPR013785">
    <property type="entry name" value="Aldolase_TIM"/>
</dbReference>
<dbReference type="InterPro" id="IPR002638">
    <property type="entry name" value="Quinolinate_PRibosylTrfase_C"/>
</dbReference>
<dbReference type="SUPFAM" id="SSF51690">
    <property type="entry name" value="Nicotinate/Quinolinate PRTase C-terminal domain-like"/>
    <property type="match status" value="1"/>
</dbReference>
<evidence type="ECO:0000256" key="1">
    <source>
        <dbReference type="ARBA" id="ARBA00003237"/>
    </source>
</evidence>
<keyword evidence="14" id="KW-1185">Reference proteome</keyword>
<dbReference type="GO" id="GO:0004514">
    <property type="term" value="F:nicotinate-nucleotide diphosphorylase (carboxylating) activity"/>
    <property type="evidence" value="ECO:0007669"/>
    <property type="project" value="UniProtKB-EC"/>
</dbReference>
<dbReference type="InterPro" id="IPR036068">
    <property type="entry name" value="Nicotinate_pribotase-like_C"/>
</dbReference>
<evidence type="ECO:0000259" key="11">
    <source>
        <dbReference type="Pfam" id="PF01729"/>
    </source>
</evidence>
<dbReference type="PIRSF" id="PIRSF006250">
    <property type="entry name" value="NadC_ModD"/>
    <property type="match status" value="1"/>
</dbReference>
<evidence type="ECO:0000256" key="4">
    <source>
        <dbReference type="ARBA" id="ARBA00011944"/>
    </source>
</evidence>